<keyword evidence="4" id="KW-0808">Transferase</keyword>
<keyword evidence="5" id="KW-1185">Reference proteome</keyword>
<accession>A0ABW7EWJ1</accession>
<evidence type="ECO:0000259" key="2">
    <source>
        <dbReference type="Pfam" id="PF02518"/>
    </source>
</evidence>
<name>A0ABW7EWJ1_9BURK</name>
<feature type="transmembrane region" description="Helical" evidence="1">
    <location>
        <begin position="165"/>
        <end position="184"/>
    </location>
</feature>
<evidence type="ECO:0000256" key="1">
    <source>
        <dbReference type="SAM" id="Phobius"/>
    </source>
</evidence>
<dbReference type="PANTHER" id="PTHR34220:SF9">
    <property type="entry name" value="SIGNAL TRANSDUCTION HISTIDINE KINASE INTERNAL REGION DOMAIN-CONTAINING PROTEIN"/>
    <property type="match status" value="1"/>
</dbReference>
<dbReference type="Gene3D" id="3.30.565.10">
    <property type="entry name" value="Histidine kinase-like ATPase, C-terminal domain"/>
    <property type="match status" value="1"/>
</dbReference>
<comment type="caution">
    <text evidence="4">The sequence shown here is derived from an EMBL/GenBank/DDBJ whole genome shotgun (WGS) entry which is preliminary data.</text>
</comment>
<feature type="transmembrane region" description="Helical" evidence="1">
    <location>
        <begin position="49"/>
        <end position="68"/>
    </location>
</feature>
<keyword evidence="1" id="KW-0472">Membrane</keyword>
<feature type="domain" description="Histidine kinase/HSP90-like ATPase" evidence="2">
    <location>
        <begin position="343"/>
        <end position="436"/>
    </location>
</feature>
<dbReference type="InterPro" id="IPR003594">
    <property type="entry name" value="HATPase_dom"/>
</dbReference>
<dbReference type="EMBL" id="JBIGHV010000001">
    <property type="protein sequence ID" value="MFG6428721.1"/>
    <property type="molecule type" value="Genomic_DNA"/>
</dbReference>
<keyword evidence="1" id="KW-1133">Transmembrane helix</keyword>
<dbReference type="InterPro" id="IPR010559">
    <property type="entry name" value="Sig_transdc_His_kin_internal"/>
</dbReference>
<gene>
    <name evidence="4" type="ORF">ACG00Y_02285</name>
</gene>
<sequence>MTMQDAMSLERSDAGHEQRRHKLRWFWAPTAVLALSSLLVIQVEPRWGVLGMMVTTLWTLLAAVAFMVRDGMNWAGSGVLGYGTDVRSAGLFASYRKPATLLALAGIYAGLLLVGMLPLLLDGLKPIDAKYLLLVLLFVPAAMPLDFSNWWLARHAGDRPTMRRALGLWLPALLVGQLACWIVLDLLHIGRFGLVRPMHYALAPALGLLYLLVLVVTHQTTLKWQPRVDQANERANTADIARHLAEARLAVLQAQIEPHFLFNTLATVEYLIKSDPDKAGLLLNQLTRYLRLAMPSMRQLSSTLGREFELTDAYLQIAQLRMGGRLAVDVELPDALLTTEFPSLVVQTLVENAIKHGVEPKPGPVRIRVFARQVGAELHVGVQDNGVGLSGVTAPDGGTGLQNIRERLRGLHGERAQLSVVGLAEGGVLATVVVPLKP</sequence>
<feature type="transmembrane region" description="Helical" evidence="1">
    <location>
        <begin position="25"/>
        <end position="43"/>
    </location>
</feature>
<reference evidence="4 5" key="1">
    <citation type="submission" date="2024-08" db="EMBL/GenBank/DDBJ databases">
        <authorList>
            <person name="Lu H."/>
        </authorList>
    </citation>
    <scope>NUCLEOTIDE SEQUENCE [LARGE SCALE GENOMIC DNA]</scope>
    <source>
        <strain evidence="4 5">LYH14W</strain>
    </source>
</reference>
<organism evidence="4 5">
    <name type="scientific">Pelomonas parva</name>
    <dbReference type="NCBI Taxonomy" id="3299032"/>
    <lineage>
        <taxon>Bacteria</taxon>
        <taxon>Pseudomonadati</taxon>
        <taxon>Pseudomonadota</taxon>
        <taxon>Betaproteobacteria</taxon>
        <taxon>Burkholderiales</taxon>
        <taxon>Sphaerotilaceae</taxon>
        <taxon>Roseateles</taxon>
    </lineage>
</organism>
<feature type="transmembrane region" description="Helical" evidence="1">
    <location>
        <begin position="101"/>
        <end position="121"/>
    </location>
</feature>
<evidence type="ECO:0000259" key="3">
    <source>
        <dbReference type="Pfam" id="PF06580"/>
    </source>
</evidence>
<feature type="transmembrane region" description="Helical" evidence="1">
    <location>
        <begin position="199"/>
        <end position="217"/>
    </location>
</feature>
<protein>
    <submittedName>
        <fullName evidence="4">Sensor histidine kinase</fullName>
        <ecNumber evidence="4">2.7.13.3</ecNumber>
    </submittedName>
</protein>
<dbReference type="GO" id="GO:0004673">
    <property type="term" value="F:protein histidine kinase activity"/>
    <property type="evidence" value="ECO:0007669"/>
    <property type="project" value="UniProtKB-EC"/>
</dbReference>
<feature type="domain" description="Signal transduction histidine kinase internal region" evidence="3">
    <location>
        <begin position="247"/>
        <end position="326"/>
    </location>
</feature>
<dbReference type="InterPro" id="IPR050640">
    <property type="entry name" value="Bact_2-comp_sensor_kinase"/>
</dbReference>
<feature type="transmembrane region" description="Helical" evidence="1">
    <location>
        <begin position="133"/>
        <end position="153"/>
    </location>
</feature>
<dbReference type="InterPro" id="IPR036890">
    <property type="entry name" value="HATPase_C_sf"/>
</dbReference>
<dbReference type="Pfam" id="PF02518">
    <property type="entry name" value="HATPase_c"/>
    <property type="match status" value="1"/>
</dbReference>
<dbReference type="Proteomes" id="UP001606210">
    <property type="component" value="Unassembled WGS sequence"/>
</dbReference>
<dbReference type="SUPFAM" id="SSF55874">
    <property type="entry name" value="ATPase domain of HSP90 chaperone/DNA topoisomerase II/histidine kinase"/>
    <property type="match status" value="1"/>
</dbReference>
<proteinExistence type="predicted"/>
<dbReference type="PANTHER" id="PTHR34220">
    <property type="entry name" value="SENSOR HISTIDINE KINASE YPDA"/>
    <property type="match status" value="1"/>
</dbReference>
<keyword evidence="4" id="KW-0418">Kinase</keyword>
<keyword evidence="1" id="KW-0812">Transmembrane</keyword>
<dbReference type="EC" id="2.7.13.3" evidence="4"/>
<dbReference type="Pfam" id="PF06580">
    <property type="entry name" value="His_kinase"/>
    <property type="match status" value="1"/>
</dbReference>
<evidence type="ECO:0000313" key="5">
    <source>
        <dbReference type="Proteomes" id="UP001606210"/>
    </source>
</evidence>
<evidence type="ECO:0000313" key="4">
    <source>
        <dbReference type="EMBL" id="MFG6428721.1"/>
    </source>
</evidence>